<reference evidence="5" key="1">
    <citation type="submission" date="2022-02" db="EMBL/GenBank/DDBJ databases">
        <title>Atlantic sturgeon de novo genome assembly.</title>
        <authorList>
            <person name="Stock M."/>
            <person name="Klopp C."/>
            <person name="Guiguen Y."/>
            <person name="Cabau C."/>
            <person name="Parinello H."/>
            <person name="Santidrian Yebra-Pimentel E."/>
            <person name="Kuhl H."/>
            <person name="Dirks R.P."/>
            <person name="Guessner J."/>
            <person name="Wuertz S."/>
            <person name="Du K."/>
            <person name="Schartl M."/>
        </authorList>
    </citation>
    <scope>NUCLEOTIDE SEQUENCE</scope>
    <source>
        <strain evidence="5">STURGEONOMICS-FGT-2020</strain>
        <tissue evidence="5">Whole blood</tissue>
    </source>
</reference>
<proteinExistence type="predicted"/>
<dbReference type="EMBL" id="JAGXEW010000019">
    <property type="protein sequence ID" value="KAK1160723.1"/>
    <property type="molecule type" value="Genomic_DNA"/>
</dbReference>
<evidence type="ECO:0000256" key="1">
    <source>
        <dbReference type="ARBA" id="ARBA00004430"/>
    </source>
</evidence>
<organism evidence="5 6">
    <name type="scientific">Acipenser oxyrinchus oxyrinchus</name>
    <dbReference type="NCBI Taxonomy" id="40147"/>
    <lineage>
        <taxon>Eukaryota</taxon>
        <taxon>Metazoa</taxon>
        <taxon>Chordata</taxon>
        <taxon>Craniata</taxon>
        <taxon>Vertebrata</taxon>
        <taxon>Euteleostomi</taxon>
        <taxon>Actinopterygii</taxon>
        <taxon>Chondrostei</taxon>
        <taxon>Acipenseriformes</taxon>
        <taxon>Acipenseridae</taxon>
        <taxon>Acipenser</taxon>
    </lineage>
</organism>
<accession>A0AAD8D402</accession>
<name>A0AAD8D402_ACIOX</name>
<evidence type="ECO:0000256" key="3">
    <source>
        <dbReference type="ARBA" id="ARBA00023212"/>
    </source>
</evidence>
<dbReference type="Pfam" id="PF14892">
    <property type="entry name" value="PIRC1_2"/>
    <property type="match status" value="1"/>
</dbReference>
<evidence type="ECO:0000313" key="5">
    <source>
        <dbReference type="EMBL" id="KAK1160723.1"/>
    </source>
</evidence>
<evidence type="ECO:0000256" key="2">
    <source>
        <dbReference type="ARBA" id="ARBA00022490"/>
    </source>
</evidence>
<dbReference type="PANTHER" id="PTHR20899:SF4">
    <property type="entry name" value="PIERCER OF MICROTUBULE WALL 2 PROTEIN"/>
    <property type="match status" value="1"/>
</dbReference>
<keyword evidence="4" id="KW-0966">Cell projection</keyword>
<gene>
    <name evidence="5" type="ORF">AOXY_G19520</name>
</gene>
<keyword evidence="6" id="KW-1185">Reference proteome</keyword>
<dbReference type="Proteomes" id="UP001230051">
    <property type="component" value="Unassembled WGS sequence"/>
</dbReference>
<dbReference type="PANTHER" id="PTHR20899">
    <property type="entry name" value="PIERCE HOMOLOG"/>
    <property type="match status" value="1"/>
</dbReference>
<evidence type="ECO:0000256" key="4">
    <source>
        <dbReference type="ARBA" id="ARBA00023273"/>
    </source>
</evidence>
<keyword evidence="3" id="KW-0206">Cytoskeleton</keyword>
<dbReference type="AlphaFoldDB" id="A0AAD8D402"/>
<evidence type="ECO:0000313" key="6">
    <source>
        <dbReference type="Proteomes" id="UP001230051"/>
    </source>
</evidence>
<dbReference type="GO" id="GO:0035082">
    <property type="term" value="P:axoneme assembly"/>
    <property type="evidence" value="ECO:0007669"/>
    <property type="project" value="InterPro"/>
</dbReference>
<keyword evidence="2" id="KW-0963">Cytoplasm</keyword>
<protein>
    <submittedName>
        <fullName evidence="5">Uncharacterized protein</fullName>
    </submittedName>
</protein>
<comment type="caution">
    <text evidence="5">The sequence shown here is derived from an EMBL/GenBank/DDBJ whole genome shotgun (WGS) entry which is preliminary data.</text>
</comment>
<sequence>MSNTVRSASGAGPEDLSTCANPGNPVFSCMIKPATLPNDSGCFPRPQNPLYKTTSSNYGYMPPAFETAPCAYHPMSQTFSEHLRNCGMFRNQSLNTIVDKSRVYDCPYLQNTL</sequence>
<dbReference type="GO" id="GO:0005879">
    <property type="term" value="C:axonemal microtubule"/>
    <property type="evidence" value="ECO:0007669"/>
    <property type="project" value="InterPro"/>
</dbReference>
<dbReference type="InterPro" id="IPR026507">
    <property type="entry name" value="PIRC1/2"/>
</dbReference>
<comment type="subcellular location">
    <subcellularLocation>
        <location evidence="1">Cytoplasm</location>
        <location evidence="1">Cytoskeleton</location>
        <location evidence="1">Cilium axoneme</location>
    </subcellularLocation>
</comment>